<gene>
    <name evidence="1" type="ORF">IAB12_04275</name>
</gene>
<sequence length="71" mass="7691">MGSSCFARGNSQVLSAIEGYISENNLEDRVEFEGHLCLGRCNSGPHVSINGKEYSALDADCIIDLLKAELE</sequence>
<evidence type="ECO:0000313" key="1">
    <source>
        <dbReference type="EMBL" id="HIV98979.1"/>
    </source>
</evidence>
<dbReference type="EMBL" id="DXHU01000016">
    <property type="protein sequence ID" value="HIV98979.1"/>
    <property type="molecule type" value="Genomic_DNA"/>
</dbReference>
<evidence type="ECO:0000313" key="2">
    <source>
        <dbReference type="Proteomes" id="UP000823936"/>
    </source>
</evidence>
<comment type="caution">
    <text evidence="1">The sequence shown here is derived from an EMBL/GenBank/DDBJ whole genome shotgun (WGS) entry which is preliminary data.</text>
</comment>
<name>A0A9D1PU84_9SPIO</name>
<reference evidence="1" key="1">
    <citation type="journal article" date="2021" name="PeerJ">
        <title>Extensive microbial diversity within the chicken gut microbiome revealed by metagenomics and culture.</title>
        <authorList>
            <person name="Gilroy R."/>
            <person name="Ravi A."/>
            <person name="Getino M."/>
            <person name="Pursley I."/>
            <person name="Horton D.L."/>
            <person name="Alikhan N.F."/>
            <person name="Baker D."/>
            <person name="Gharbi K."/>
            <person name="Hall N."/>
            <person name="Watson M."/>
            <person name="Adriaenssens E.M."/>
            <person name="Foster-Nyarko E."/>
            <person name="Jarju S."/>
            <person name="Secka A."/>
            <person name="Antonio M."/>
            <person name="Oren A."/>
            <person name="Chaudhuri R.R."/>
            <person name="La Ragione R."/>
            <person name="Hildebrand F."/>
            <person name="Pallen M.J."/>
        </authorList>
    </citation>
    <scope>NUCLEOTIDE SEQUENCE</scope>
    <source>
        <strain evidence="1">Gambia11-129</strain>
    </source>
</reference>
<dbReference type="Pfam" id="PF01257">
    <property type="entry name" value="2Fe-2S_thioredx"/>
    <property type="match status" value="1"/>
</dbReference>
<dbReference type="CDD" id="cd02980">
    <property type="entry name" value="TRX_Fd_family"/>
    <property type="match status" value="1"/>
</dbReference>
<dbReference type="Proteomes" id="UP000823936">
    <property type="component" value="Unassembled WGS sequence"/>
</dbReference>
<organism evidence="1 2">
    <name type="scientific">Candidatus Ornithospirochaeta avicola</name>
    <dbReference type="NCBI Taxonomy" id="2840896"/>
    <lineage>
        <taxon>Bacteria</taxon>
        <taxon>Pseudomonadati</taxon>
        <taxon>Spirochaetota</taxon>
        <taxon>Spirochaetia</taxon>
        <taxon>Spirochaetales</taxon>
        <taxon>Spirochaetaceae</taxon>
        <taxon>Spirochaetaceae incertae sedis</taxon>
        <taxon>Candidatus Ornithospirochaeta</taxon>
    </lineage>
</organism>
<proteinExistence type="predicted"/>
<protein>
    <submittedName>
        <fullName evidence="1">NAD(P)H-dependent oxidoreductase subunit E</fullName>
    </submittedName>
</protein>
<accession>A0A9D1PU84</accession>
<reference evidence="1" key="2">
    <citation type="submission" date="2021-04" db="EMBL/GenBank/DDBJ databases">
        <authorList>
            <person name="Gilroy R."/>
        </authorList>
    </citation>
    <scope>NUCLEOTIDE SEQUENCE</scope>
    <source>
        <strain evidence="1">Gambia11-129</strain>
    </source>
</reference>
<dbReference type="InterPro" id="IPR036249">
    <property type="entry name" value="Thioredoxin-like_sf"/>
</dbReference>
<dbReference type="SUPFAM" id="SSF52833">
    <property type="entry name" value="Thioredoxin-like"/>
    <property type="match status" value="1"/>
</dbReference>
<dbReference type="AlphaFoldDB" id="A0A9D1PU84"/>
<dbReference type="Gene3D" id="3.40.30.10">
    <property type="entry name" value="Glutaredoxin"/>
    <property type="match status" value="1"/>
</dbReference>